<evidence type="ECO:0000313" key="2">
    <source>
        <dbReference type="Proteomes" id="UP000638732"/>
    </source>
</evidence>
<reference evidence="1" key="1">
    <citation type="submission" date="2020-01" db="EMBL/GenBank/DDBJ databases">
        <authorList>
            <person name="Seo Y.L."/>
        </authorList>
    </citation>
    <scope>NUCLEOTIDE SEQUENCE</scope>
    <source>
        <strain evidence="1">R11</strain>
    </source>
</reference>
<reference evidence="1" key="2">
    <citation type="submission" date="2020-10" db="EMBL/GenBank/DDBJ databases">
        <title>Mucilaginibacter sp. nov., isolated from soil.</title>
        <authorList>
            <person name="Jeon C.O."/>
        </authorList>
    </citation>
    <scope>NUCLEOTIDE SEQUENCE</scope>
    <source>
        <strain evidence="1">R11</strain>
    </source>
</reference>
<organism evidence="1 2">
    <name type="scientific">Mucilaginibacter agri</name>
    <dbReference type="NCBI Taxonomy" id="2695265"/>
    <lineage>
        <taxon>Bacteria</taxon>
        <taxon>Pseudomonadati</taxon>
        <taxon>Bacteroidota</taxon>
        <taxon>Sphingobacteriia</taxon>
        <taxon>Sphingobacteriales</taxon>
        <taxon>Sphingobacteriaceae</taxon>
        <taxon>Mucilaginibacter</taxon>
    </lineage>
</organism>
<keyword evidence="2" id="KW-1185">Reference proteome</keyword>
<accession>A0A966DSA3</accession>
<dbReference type="AlphaFoldDB" id="A0A966DSA3"/>
<dbReference type="Proteomes" id="UP000638732">
    <property type="component" value="Unassembled WGS sequence"/>
</dbReference>
<gene>
    <name evidence="1" type="ORF">GSY63_01535</name>
</gene>
<dbReference type="EMBL" id="WWEO01000033">
    <property type="protein sequence ID" value="NCD68032.1"/>
    <property type="molecule type" value="Genomic_DNA"/>
</dbReference>
<evidence type="ECO:0000313" key="1">
    <source>
        <dbReference type="EMBL" id="NCD68032.1"/>
    </source>
</evidence>
<sequence length="144" mass="17121">MEKQYSINNFVTLSANGKVAINSEEQQANLYRWFKEAGFGQSELNGKIVFFKIVNNVVVPSSIIAMRYEFLHFLESYDFREWPEGVTRLDLIEWFYDTRPPKRNELLRDFLYRELSKTEQEQYLTYSGRHHRLVINPDELPSCA</sequence>
<protein>
    <submittedName>
        <fullName evidence="1">Uncharacterized protein</fullName>
    </submittedName>
</protein>
<proteinExistence type="predicted"/>
<comment type="caution">
    <text evidence="1">The sequence shown here is derived from an EMBL/GenBank/DDBJ whole genome shotgun (WGS) entry which is preliminary data.</text>
</comment>
<name>A0A966DSA3_9SPHI</name>
<dbReference type="RefSeq" id="WP_166584055.1">
    <property type="nucleotide sequence ID" value="NZ_WWEO01000033.1"/>
</dbReference>